<comment type="subcellular location">
    <subcellularLocation>
        <location evidence="5">Cytoplasm</location>
    </subcellularLocation>
    <text evidence="5">Associates with late stage pre-50S ribosomal subunits.</text>
</comment>
<comment type="function">
    <text evidence="5">Member of a network of 50S ribosomal subunit biogenesis factors which assembles along the 30S-50S interface, preventing incorrect 23S rRNA structures from forming. Promotes peptidyl transferase center (PTC) maturation.</text>
</comment>
<feature type="coiled-coil region" evidence="6">
    <location>
        <begin position="96"/>
        <end position="138"/>
    </location>
</feature>
<dbReference type="Proteomes" id="UP001595453">
    <property type="component" value="Unassembled WGS sequence"/>
</dbReference>
<evidence type="ECO:0000256" key="5">
    <source>
        <dbReference type="HAMAP-Rule" id="MF_00765"/>
    </source>
</evidence>
<dbReference type="PIRSF" id="PIRSF016183">
    <property type="entry name" value="UCP016183"/>
    <property type="match status" value="1"/>
</dbReference>
<comment type="caution">
    <text evidence="7">The sequence shown here is derived from an EMBL/GenBank/DDBJ whole genome shotgun (WGS) entry which is preliminary data.</text>
</comment>
<sequence length="173" mass="19851">MANNQPPHDDEEIIYVSKSELKRDAQELHQLGLDLVALGKKQRERLPLSPVLQEAMAMADKLQGKHEAYRRHLNYISKTLRTTENVAEIQAALDVLMNKNNQADVLINKIEQIRTALLKNGDDKANELLEQYPALERQKLRQLIRAASKEVQAEKPAKSYKELFQYLKEAILP</sequence>
<dbReference type="InterPro" id="IPR023153">
    <property type="entry name" value="DarP_sf"/>
</dbReference>
<keyword evidence="1 5" id="KW-0963">Cytoplasm</keyword>
<dbReference type="RefSeq" id="WP_377124041.1">
    <property type="nucleotide sequence ID" value="NZ_JBHRSD010000017.1"/>
</dbReference>
<proteinExistence type="inferred from homology"/>
<dbReference type="PANTHER" id="PTHR38101:SF1">
    <property type="entry name" value="UPF0307 PROTEIN YJGA"/>
    <property type="match status" value="1"/>
</dbReference>
<dbReference type="HAMAP" id="MF_00765">
    <property type="entry name" value="DarP"/>
    <property type="match status" value="1"/>
</dbReference>
<organism evidence="7 8">
    <name type="scientific">Pseudoalteromonas fenneropenaei</name>
    <dbReference type="NCBI Taxonomy" id="1737459"/>
    <lineage>
        <taxon>Bacteria</taxon>
        <taxon>Pseudomonadati</taxon>
        <taxon>Pseudomonadota</taxon>
        <taxon>Gammaproteobacteria</taxon>
        <taxon>Alteromonadales</taxon>
        <taxon>Pseudoalteromonadaceae</taxon>
        <taxon>Pseudoalteromonas</taxon>
    </lineage>
</organism>
<gene>
    <name evidence="7" type="primary">yjgA</name>
    <name evidence="5" type="synonym">darP</name>
    <name evidence="7" type="ORF">ACFOEE_10740</name>
</gene>
<reference evidence="8" key="1">
    <citation type="journal article" date="2019" name="Int. J. Syst. Evol. Microbiol.">
        <title>The Global Catalogue of Microorganisms (GCM) 10K type strain sequencing project: providing services to taxonomists for standard genome sequencing and annotation.</title>
        <authorList>
            <consortium name="The Broad Institute Genomics Platform"/>
            <consortium name="The Broad Institute Genome Sequencing Center for Infectious Disease"/>
            <person name="Wu L."/>
            <person name="Ma J."/>
        </authorList>
    </citation>
    <scope>NUCLEOTIDE SEQUENCE [LARGE SCALE GENOMIC DNA]</scope>
    <source>
        <strain evidence="8">KCTC 42730</strain>
    </source>
</reference>
<evidence type="ECO:0000256" key="2">
    <source>
        <dbReference type="ARBA" id="ARBA00022517"/>
    </source>
</evidence>
<dbReference type="Pfam" id="PF04751">
    <property type="entry name" value="DarP"/>
    <property type="match status" value="1"/>
</dbReference>
<keyword evidence="6" id="KW-0175">Coiled coil</keyword>
<evidence type="ECO:0000256" key="6">
    <source>
        <dbReference type="SAM" id="Coils"/>
    </source>
</evidence>
<keyword evidence="2 5" id="KW-0690">Ribosome biogenesis</keyword>
<dbReference type="Gene3D" id="1.10.60.30">
    <property type="entry name" value="PSPTO4464-like domains"/>
    <property type="match status" value="2"/>
</dbReference>
<keyword evidence="4 5" id="KW-0694">RNA-binding</keyword>
<comment type="similarity">
    <text evidence="5">Belongs to the DarP family.</text>
</comment>
<name>A0ABV7CK20_9GAMM</name>
<evidence type="ECO:0000256" key="1">
    <source>
        <dbReference type="ARBA" id="ARBA00022490"/>
    </source>
</evidence>
<dbReference type="EMBL" id="JBHRSD010000017">
    <property type="protein sequence ID" value="MFC3032999.1"/>
    <property type="molecule type" value="Genomic_DNA"/>
</dbReference>
<dbReference type="CDD" id="cd16331">
    <property type="entry name" value="YjgA-like"/>
    <property type="match status" value="1"/>
</dbReference>
<dbReference type="PANTHER" id="PTHR38101">
    <property type="entry name" value="UPF0307 PROTEIN YJGA"/>
    <property type="match status" value="1"/>
</dbReference>
<protein>
    <recommendedName>
        <fullName evidence="5">Dual-action ribosomal maturation protein DarP</fullName>
    </recommendedName>
    <alternativeName>
        <fullName evidence="5">Large ribosomal subunit assembly factor DarP</fullName>
    </alternativeName>
</protein>
<dbReference type="InterPro" id="IPR006839">
    <property type="entry name" value="DarP"/>
</dbReference>
<dbReference type="SUPFAM" id="SSF158710">
    <property type="entry name" value="PSPTO4464-like"/>
    <property type="match status" value="1"/>
</dbReference>
<evidence type="ECO:0000313" key="8">
    <source>
        <dbReference type="Proteomes" id="UP001595453"/>
    </source>
</evidence>
<keyword evidence="3 5" id="KW-0699">rRNA-binding</keyword>
<keyword evidence="8" id="KW-1185">Reference proteome</keyword>
<evidence type="ECO:0000256" key="3">
    <source>
        <dbReference type="ARBA" id="ARBA00022730"/>
    </source>
</evidence>
<evidence type="ECO:0000313" key="7">
    <source>
        <dbReference type="EMBL" id="MFC3032999.1"/>
    </source>
</evidence>
<accession>A0ABV7CK20</accession>
<evidence type="ECO:0000256" key="4">
    <source>
        <dbReference type="ARBA" id="ARBA00022884"/>
    </source>
</evidence>
<dbReference type="NCBIfam" id="NF003593">
    <property type="entry name" value="PRK05255.1-1"/>
    <property type="match status" value="1"/>
</dbReference>